<feature type="region of interest" description="Disordered" evidence="1">
    <location>
        <begin position="133"/>
        <end position="173"/>
    </location>
</feature>
<name>A0A8J3P412_9ACTN</name>
<protein>
    <recommendedName>
        <fullName evidence="2">F5/8 type C domain-containing protein</fullName>
    </recommendedName>
</protein>
<feature type="region of interest" description="Disordered" evidence="1">
    <location>
        <begin position="1"/>
        <end position="22"/>
    </location>
</feature>
<dbReference type="EMBL" id="BONH01000079">
    <property type="protein sequence ID" value="GIG03211.1"/>
    <property type="molecule type" value="Genomic_DNA"/>
</dbReference>
<dbReference type="Proteomes" id="UP000659904">
    <property type="component" value="Unassembled WGS sequence"/>
</dbReference>
<evidence type="ECO:0000313" key="3">
    <source>
        <dbReference type="EMBL" id="GIG03211.1"/>
    </source>
</evidence>
<evidence type="ECO:0000313" key="4">
    <source>
        <dbReference type="Proteomes" id="UP000659904"/>
    </source>
</evidence>
<feature type="domain" description="F5/8 type C" evidence="2">
    <location>
        <begin position="438"/>
        <end position="577"/>
    </location>
</feature>
<evidence type="ECO:0000259" key="2">
    <source>
        <dbReference type="PROSITE" id="PS50022"/>
    </source>
</evidence>
<feature type="region of interest" description="Disordered" evidence="1">
    <location>
        <begin position="291"/>
        <end position="346"/>
    </location>
</feature>
<sequence>MASYIRDEPGNSPMPPTHPRPTAHGVPELILVKDAVQVPLWWRADPRVFSVLIQIETGSRILAGSGEIEPGQLGEVIAARMGEVDRPILLTGPQLAGHDVCQRIADQTQSLVISGAPGSVGWWVTRPRQVGRHPVPPERITGPFPPADVDPQPSLDEASPPANGISEPSMATSGTVPVLDLRTEDASGHHEQCADVRLRHQTSGQQAVSGLVRLGHSLDPNCPFRLFGLSASVWFTAAAIAAREPGWIGRGQPIALDVRQVTWPSLQLLANYLQTPVTVSADRTIGAGSSDGWVLAQPRRARGSNRPQNHASPIPSAPATAAPPPSTPLIRPTPHNAIHSPSGPTPYARVARRRAAIIAIVVVAAAGALTARAGVPRDALANILTSSSAAAASSSPEAEATTATGLPNPAILASPAAQTGMPRPVPGRPTPNAATPTAPPPATGRPNTSARNLAAGRPVTASSAEDGARSPSLAVDGDITSRWGSAFGSDPQWISVDLGAVWSVSDIRLSWEAAYATAYRVEVSRNGSDWSTAFTTAAGSGGLVDIALSPVPARYVRVFGTSRNSIYGYSLYELEVR</sequence>
<gene>
    <name evidence="3" type="ORF">Cci01nite_83040</name>
</gene>
<evidence type="ECO:0000256" key="1">
    <source>
        <dbReference type="SAM" id="MobiDB-lite"/>
    </source>
</evidence>
<organism evidence="3 4">
    <name type="scientific">Catellatospora citrea</name>
    <dbReference type="NCBI Taxonomy" id="53366"/>
    <lineage>
        <taxon>Bacteria</taxon>
        <taxon>Bacillati</taxon>
        <taxon>Actinomycetota</taxon>
        <taxon>Actinomycetes</taxon>
        <taxon>Micromonosporales</taxon>
        <taxon>Micromonosporaceae</taxon>
        <taxon>Catellatospora</taxon>
    </lineage>
</organism>
<dbReference type="Gene3D" id="2.60.120.260">
    <property type="entry name" value="Galactose-binding domain-like"/>
    <property type="match status" value="1"/>
</dbReference>
<keyword evidence="4" id="KW-1185">Reference proteome</keyword>
<dbReference type="PROSITE" id="PS50022">
    <property type="entry name" value="FA58C_3"/>
    <property type="match status" value="1"/>
</dbReference>
<feature type="region of interest" description="Disordered" evidence="1">
    <location>
        <begin position="389"/>
        <end position="473"/>
    </location>
</feature>
<comment type="caution">
    <text evidence="3">The sequence shown here is derived from an EMBL/GenBank/DDBJ whole genome shotgun (WGS) entry which is preliminary data.</text>
</comment>
<feature type="compositionally biased region" description="Low complexity" evidence="1">
    <location>
        <begin position="389"/>
        <end position="404"/>
    </location>
</feature>
<dbReference type="InterPro" id="IPR008979">
    <property type="entry name" value="Galactose-bd-like_sf"/>
</dbReference>
<dbReference type="Pfam" id="PF00754">
    <property type="entry name" value="F5_F8_type_C"/>
    <property type="match status" value="1"/>
</dbReference>
<accession>A0A8J3P412</accession>
<reference evidence="3 4" key="1">
    <citation type="submission" date="2021-01" db="EMBL/GenBank/DDBJ databases">
        <title>Whole genome shotgun sequence of Catellatospora citrea NBRC 14495.</title>
        <authorList>
            <person name="Komaki H."/>
            <person name="Tamura T."/>
        </authorList>
    </citation>
    <scope>NUCLEOTIDE SEQUENCE [LARGE SCALE GENOMIC DNA]</scope>
    <source>
        <strain evidence="3 4">NBRC 14495</strain>
    </source>
</reference>
<feature type="compositionally biased region" description="Low complexity" evidence="1">
    <location>
        <begin position="311"/>
        <end position="320"/>
    </location>
</feature>
<dbReference type="AlphaFoldDB" id="A0A8J3P412"/>
<dbReference type="InterPro" id="IPR000421">
    <property type="entry name" value="FA58C"/>
</dbReference>
<proteinExistence type="predicted"/>
<dbReference type="SUPFAM" id="SSF49785">
    <property type="entry name" value="Galactose-binding domain-like"/>
    <property type="match status" value="1"/>
</dbReference>